<dbReference type="RefSeq" id="WP_184075670.1">
    <property type="nucleotide sequence ID" value="NZ_JACHDS010000001.1"/>
</dbReference>
<evidence type="ECO:0000256" key="1">
    <source>
        <dbReference type="SAM" id="MobiDB-lite"/>
    </source>
</evidence>
<evidence type="ECO:0000313" key="3">
    <source>
        <dbReference type="EMBL" id="MBB6172368.1"/>
    </source>
</evidence>
<dbReference type="EMBL" id="JACHDS010000001">
    <property type="protein sequence ID" value="MBB6172368.1"/>
    <property type="molecule type" value="Genomic_DNA"/>
</dbReference>
<accession>A0A7X0D5K9</accession>
<keyword evidence="4" id="KW-1185">Reference proteome</keyword>
<dbReference type="AlphaFoldDB" id="A0A7X0D5K9"/>
<evidence type="ECO:0000256" key="2">
    <source>
        <dbReference type="SAM" id="Phobius"/>
    </source>
</evidence>
<name>A0A7X0D5K9_9ACTN</name>
<comment type="caution">
    <text evidence="3">The sequence shown here is derived from an EMBL/GenBank/DDBJ whole genome shotgun (WGS) entry which is preliminary data.</text>
</comment>
<feature type="transmembrane region" description="Helical" evidence="2">
    <location>
        <begin position="79"/>
        <end position="100"/>
    </location>
</feature>
<keyword evidence="2" id="KW-1133">Transmembrane helix</keyword>
<dbReference type="Proteomes" id="UP000546642">
    <property type="component" value="Unassembled WGS sequence"/>
</dbReference>
<evidence type="ECO:0000313" key="4">
    <source>
        <dbReference type="Proteomes" id="UP000546642"/>
    </source>
</evidence>
<sequence length="317" mass="32797">MPGSRGRRRKNDDAEAIEGLAADPRRPEDGAAGEAHTAGPVSPRPKGSRRRRPERPGKAGGSGDAGGSGRKSFGRAIPILLGALGVAVIALVVALVLQFMPGAAAPEQSRPVSYTVIGSGDGLNEALASQEVDSRPLNESEVFRDEEISSQGITFTLADRTFTEDCSELVWGEDLKQALADAGCTQAARGAYTSDDYVGLAVLFNLADTEGSRAVADAMELPDDPDSDAGGFVLTGAGDDEGTAALGAGYNEAEATVSGHYLLVTWAQPQGSTSAEEKESLSSPLIALSSFRDLLFRRMAQLEDAADTQAGEGADAG</sequence>
<gene>
    <name evidence="3" type="ORF">HNR23_002428</name>
</gene>
<keyword evidence="2" id="KW-0472">Membrane</keyword>
<protein>
    <submittedName>
        <fullName evidence="3">Uncharacterized protein</fullName>
    </submittedName>
</protein>
<feature type="compositionally biased region" description="Gly residues" evidence="1">
    <location>
        <begin position="58"/>
        <end position="69"/>
    </location>
</feature>
<feature type="region of interest" description="Disordered" evidence="1">
    <location>
        <begin position="1"/>
        <end position="69"/>
    </location>
</feature>
<keyword evidence="2" id="KW-0812">Transmembrane</keyword>
<organism evidence="3 4">
    <name type="scientific">Nocardiopsis mwathae</name>
    <dbReference type="NCBI Taxonomy" id="1472723"/>
    <lineage>
        <taxon>Bacteria</taxon>
        <taxon>Bacillati</taxon>
        <taxon>Actinomycetota</taxon>
        <taxon>Actinomycetes</taxon>
        <taxon>Streptosporangiales</taxon>
        <taxon>Nocardiopsidaceae</taxon>
        <taxon>Nocardiopsis</taxon>
    </lineage>
</organism>
<reference evidence="3 4" key="1">
    <citation type="submission" date="2020-08" db="EMBL/GenBank/DDBJ databases">
        <title>Sequencing the genomes of 1000 actinobacteria strains.</title>
        <authorList>
            <person name="Klenk H.-P."/>
        </authorList>
    </citation>
    <scope>NUCLEOTIDE SEQUENCE [LARGE SCALE GENOMIC DNA]</scope>
    <source>
        <strain evidence="3 4">DSM 46659</strain>
    </source>
</reference>
<proteinExistence type="predicted"/>